<name>A0A819T734_9BILA</name>
<protein>
    <recommendedName>
        <fullName evidence="4">MAM domain-containing protein</fullName>
    </recommendedName>
</protein>
<feature type="transmembrane region" description="Helical" evidence="2">
    <location>
        <begin position="503"/>
        <end position="529"/>
    </location>
</feature>
<feature type="signal peptide" evidence="3">
    <location>
        <begin position="1"/>
        <end position="21"/>
    </location>
</feature>
<comment type="caution">
    <text evidence="5">The sequence shown here is derived from an EMBL/GenBank/DDBJ whole genome shotgun (WGS) entry which is preliminary data.</text>
</comment>
<dbReference type="AlphaFoldDB" id="A0A819T734"/>
<keyword evidence="2" id="KW-1133">Transmembrane helix</keyword>
<sequence>MINRSFNILTVFLLIFTLCCSQERNYECNFDIDGTNDCQFNLTSGKVNNFELSTGIKLNSNPTQPLSDVTSILSTTSPNNEYCEFPYQDSSENWDMYFCQRYSNTSYTCPTASGVGQCSIGQFAKIRASDGFGVFDQTYTTKVKKHSSTIQCLDFYFYVPDMFNNAKMQVGWKIDTDTEQIVEVMAQPENKWQNSRSNFVSPASSPYELTFRMMRDVSGFSFYFGLDEITIYDKPCDADLTTNTAIEATSMQSTTSSFTTQKPLIELFTCDFTTTLCFKNSELLLTNGSQFSTSHLSEPPRVPLSDVSSVSEPTSNNETCELPYQTRMDNTTNTTSSEIWFCFNNQCPTMNKKIANCTLGYYGFVSINAWESSKTINQSISQDMMMRDLVEEECLQYFYYFTVYEELFLGQQVSVLIKSDNETETEDEIEIDRLSDLDMIENRWHSRRVTFNSTLFNYKLIFRFEVTAANRTENPALNKTIFFALDNVNIYSRNCRAVKKNRLGLILAVSVGVGVSALAMIILGMLIYFKGRKPEIANKDLQFMPLQEISEVSDNDYSTRYVD</sequence>
<evidence type="ECO:0000256" key="1">
    <source>
        <dbReference type="SAM" id="MobiDB-lite"/>
    </source>
</evidence>
<dbReference type="EMBL" id="CAJOBG010003624">
    <property type="protein sequence ID" value="CAF4073062.1"/>
    <property type="molecule type" value="Genomic_DNA"/>
</dbReference>
<dbReference type="Pfam" id="PF00629">
    <property type="entry name" value="MAM"/>
    <property type="match status" value="1"/>
</dbReference>
<accession>A0A819T734</accession>
<gene>
    <name evidence="5" type="ORF">OVN521_LOCUS19308</name>
</gene>
<dbReference type="Gene3D" id="2.60.120.200">
    <property type="match status" value="1"/>
</dbReference>
<feature type="domain" description="MAM" evidence="4">
    <location>
        <begin position="81"/>
        <end position="238"/>
    </location>
</feature>
<feature type="chain" id="PRO_5032883349" description="MAM domain-containing protein" evidence="3">
    <location>
        <begin position="22"/>
        <end position="563"/>
    </location>
</feature>
<proteinExistence type="predicted"/>
<keyword evidence="2" id="KW-0812">Transmembrane</keyword>
<evidence type="ECO:0000313" key="5">
    <source>
        <dbReference type="EMBL" id="CAF4073062.1"/>
    </source>
</evidence>
<keyword evidence="2" id="KW-0472">Membrane</keyword>
<dbReference type="PROSITE" id="PS50060">
    <property type="entry name" value="MAM_2"/>
    <property type="match status" value="2"/>
</dbReference>
<dbReference type="GO" id="GO:0016020">
    <property type="term" value="C:membrane"/>
    <property type="evidence" value="ECO:0007669"/>
    <property type="project" value="InterPro"/>
</dbReference>
<dbReference type="InterPro" id="IPR000998">
    <property type="entry name" value="MAM_dom"/>
</dbReference>
<keyword evidence="6" id="KW-1185">Reference proteome</keyword>
<feature type="region of interest" description="Disordered" evidence="1">
    <location>
        <begin position="292"/>
        <end position="320"/>
    </location>
</feature>
<dbReference type="Proteomes" id="UP000663866">
    <property type="component" value="Unassembled WGS sequence"/>
</dbReference>
<reference evidence="5" key="1">
    <citation type="submission" date="2021-02" db="EMBL/GenBank/DDBJ databases">
        <authorList>
            <person name="Nowell W R."/>
        </authorList>
    </citation>
    <scope>NUCLEOTIDE SEQUENCE</scope>
</reference>
<evidence type="ECO:0000259" key="4">
    <source>
        <dbReference type="PROSITE" id="PS50060"/>
    </source>
</evidence>
<keyword evidence="3" id="KW-0732">Signal</keyword>
<evidence type="ECO:0000256" key="3">
    <source>
        <dbReference type="SAM" id="SignalP"/>
    </source>
</evidence>
<feature type="domain" description="MAM" evidence="4">
    <location>
        <begin position="268"/>
        <end position="497"/>
    </location>
</feature>
<evidence type="ECO:0000313" key="6">
    <source>
        <dbReference type="Proteomes" id="UP000663866"/>
    </source>
</evidence>
<evidence type="ECO:0000256" key="2">
    <source>
        <dbReference type="SAM" id="Phobius"/>
    </source>
</evidence>
<organism evidence="5 6">
    <name type="scientific">Rotaria magnacalcarata</name>
    <dbReference type="NCBI Taxonomy" id="392030"/>
    <lineage>
        <taxon>Eukaryota</taxon>
        <taxon>Metazoa</taxon>
        <taxon>Spiralia</taxon>
        <taxon>Gnathifera</taxon>
        <taxon>Rotifera</taxon>
        <taxon>Eurotatoria</taxon>
        <taxon>Bdelloidea</taxon>
        <taxon>Philodinida</taxon>
        <taxon>Philodinidae</taxon>
        <taxon>Rotaria</taxon>
    </lineage>
</organism>
<feature type="compositionally biased region" description="Polar residues" evidence="1">
    <location>
        <begin position="306"/>
        <end position="319"/>
    </location>
</feature>